<feature type="region of interest" description="Disordered" evidence="4">
    <location>
        <begin position="236"/>
        <end position="255"/>
    </location>
</feature>
<proteinExistence type="evidence at transcript level"/>
<dbReference type="EMBL" id="KU319434">
    <property type="protein sequence ID" value="AMB72868.1"/>
    <property type="molecule type" value="mRNA"/>
</dbReference>
<evidence type="ECO:0000256" key="3">
    <source>
        <dbReference type="ARBA" id="ARBA00023242"/>
    </source>
</evidence>
<organism evidence="6">
    <name type="scientific">Eriobotrya deflexa</name>
    <dbReference type="NCBI Taxonomy" id="1143234"/>
    <lineage>
        <taxon>Eukaryota</taxon>
        <taxon>Viridiplantae</taxon>
        <taxon>Streptophyta</taxon>
        <taxon>Embryophyta</taxon>
        <taxon>Tracheophyta</taxon>
        <taxon>Spermatophyta</taxon>
        <taxon>Magnoliopsida</taxon>
        <taxon>eudicotyledons</taxon>
        <taxon>Gunneridae</taxon>
        <taxon>Pentapetalae</taxon>
        <taxon>rosids</taxon>
        <taxon>fabids</taxon>
        <taxon>Rosales</taxon>
        <taxon>Rosaceae</taxon>
        <taxon>Amygdaloideae</taxon>
        <taxon>Maleae</taxon>
        <taxon>Eriobotrya</taxon>
    </lineage>
</organism>
<dbReference type="PROSITE" id="PS50217">
    <property type="entry name" value="BZIP"/>
    <property type="match status" value="1"/>
</dbReference>
<dbReference type="Pfam" id="PF00170">
    <property type="entry name" value="bZIP_1"/>
    <property type="match status" value="1"/>
</dbReference>
<evidence type="ECO:0000259" key="5">
    <source>
        <dbReference type="PROSITE" id="PS50217"/>
    </source>
</evidence>
<protein>
    <submittedName>
        <fullName evidence="6">FD1</fullName>
    </submittedName>
</protein>
<feature type="compositionally biased region" description="Pro residues" evidence="4">
    <location>
        <begin position="117"/>
        <end position="126"/>
    </location>
</feature>
<keyword evidence="3" id="KW-0539">Nucleus</keyword>
<feature type="region of interest" description="Disordered" evidence="4">
    <location>
        <begin position="57"/>
        <end position="84"/>
    </location>
</feature>
<name>A0A0Y0S3I5_9ROSA</name>
<dbReference type="SMART" id="SM00338">
    <property type="entry name" value="BRLZ"/>
    <property type="match status" value="1"/>
</dbReference>
<dbReference type="InterPro" id="IPR043452">
    <property type="entry name" value="BZIP46-like"/>
</dbReference>
<evidence type="ECO:0000313" key="6">
    <source>
        <dbReference type="EMBL" id="AMB72868.1"/>
    </source>
</evidence>
<reference evidence="6" key="1">
    <citation type="journal article" date="2016" name="Front. Plant Sci.">
        <title>Molecular Characterization of FT and FD Homologs from Eriobotrya deflexa Nakai forma koshunensis.</title>
        <authorList>
            <person name="Zhang L."/>
            <person name="Yu H."/>
            <person name="Lin S."/>
            <person name="Gao Y."/>
        </authorList>
    </citation>
    <scope>NUCLEOTIDE SEQUENCE</scope>
</reference>
<dbReference type="GO" id="GO:0005634">
    <property type="term" value="C:nucleus"/>
    <property type="evidence" value="ECO:0007669"/>
    <property type="project" value="UniProtKB-SubCell"/>
</dbReference>
<dbReference type="PROSITE" id="PS00036">
    <property type="entry name" value="BZIP_BASIC"/>
    <property type="match status" value="1"/>
</dbReference>
<evidence type="ECO:0000256" key="1">
    <source>
        <dbReference type="ARBA" id="ARBA00004123"/>
    </source>
</evidence>
<evidence type="ECO:0000256" key="4">
    <source>
        <dbReference type="SAM" id="MobiDB-lite"/>
    </source>
</evidence>
<dbReference type="SMR" id="A0A0Y0S3I5"/>
<dbReference type="Gene3D" id="1.20.5.170">
    <property type="match status" value="1"/>
</dbReference>
<dbReference type="AlphaFoldDB" id="A0A0Y0S3I5"/>
<dbReference type="InterPro" id="IPR004827">
    <property type="entry name" value="bZIP"/>
</dbReference>
<feature type="compositionally biased region" description="Polar residues" evidence="4">
    <location>
        <begin position="1"/>
        <end position="17"/>
    </location>
</feature>
<sequence length="255" mass="27670">MLSSTGSHQTNDNTTGTSSRSSSSSPSPVSQPSSFQTPQRTMEEVWKDINLASLNESTTQIRSSSSSSPLLNVNLPNGTHRHRPNCRNMTLQDFLARPFAHDSPAAATALVSSAVSPPSPLPPSSLRPPRSGFVDHHQLNPNNLSSSVSNSFSGCPFENLAASSSGLPSFGNRSFTESDHSNSGGDGRHKRMIKNRESAARSRARKQAYTNELELKVALLMEENARLKRQQEHLIAAASQQPKRHNLNRTSTAPF</sequence>
<feature type="compositionally biased region" description="Low complexity" evidence="4">
    <location>
        <begin position="18"/>
        <end position="34"/>
    </location>
</feature>
<feature type="region of interest" description="Disordered" evidence="4">
    <location>
        <begin position="111"/>
        <end position="130"/>
    </location>
</feature>
<dbReference type="CDD" id="cd14707">
    <property type="entry name" value="bZIP_plant_BZIP46"/>
    <property type="match status" value="1"/>
</dbReference>
<feature type="region of interest" description="Disordered" evidence="4">
    <location>
        <begin position="171"/>
        <end position="206"/>
    </location>
</feature>
<dbReference type="InterPro" id="IPR046347">
    <property type="entry name" value="bZIP_sf"/>
</dbReference>
<dbReference type="PANTHER" id="PTHR22952">
    <property type="entry name" value="CAMP-RESPONSE ELEMENT BINDING PROTEIN-RELATED"/>
    <property type="match status" value="1"/>
</dbReference>
<accession>A0A0Y0S3I5</accession>
<dbReference type="SUPFAM" id="SSF57959">
    <property type="entry name" value="Leucine zipper domain"/>
    <property type="match status" value="1"/>
</dbReference>
<dbReference type="FunFam" id="1.20.5.170:FF:000036">
    <property type="entry name" value="ABSCISIC ACID-INSENSITIVE 5-like protein 2"/>
    <property type="match status" value="1"/>
</dbReference>
<dbReference type="GO" id="GO:0003700">
    <property type="term" value="F:DNA-binding transcription factor activity"/>
    <property type="evidence" value="ECO:0007669"/>
    <property type="project" value="InterPro"/>
</dbReference>
<feature type="region of interest" description="Disordered" evidence="4">
    <location>
        <begin position="1"/>
        <end position="43"/>
    </location>
</feature>
<dbReference type="GO" id="GO:0003677">
    <property type="term" value="F:DNA binding"/>
    <property type="evidence" value="ECO:0007669"/>
    <property type="project" value="UniProtKB-KW"/>
</dbReference>
<feature type="domain" description="BZIP" evidence="5">
    <location>
        <begin position="188"/>
        <end position="234"/>
    </location>
</feature>
<keyword evidence="2" id="KW-0238">DNA-binding</keyword>
<dbReference type="GO" id="GO:0045893">
    <property type="term" value="P:positive regulation of DNA-templated transcription"/>
    <property type="evidence" value="ECO:0007669"/>
    <property type="project" value="InterPro"/>
</dbReference>
<dbReference type="PANTHER" id="PTHR22952:SF433">
    <property type="entry name" value="PROTEIN FD"/>
    <property type="match status" value="1"/>
</dbReference>
<evidence type="ECO:0000256" key="2">
    <source>
        <dbReference type="ARBA" id="ARBA00023125"/>
    </source>
</evidence>
<comment type="subcellular location">
    <subcellularLocation>
        <location evidence="1">Nucleus</location>
    </subcellularLocation>
</comment>